<keyword evidence="2 4" id="KW-0732">Signal</keyword>
<dbReference type="InterPro" id="IPR000483">
    <property type="entry name" value="Cys-rich_flank_reg_C"/>
</dbReference>
<dbReference type="GO" id="GO:0005886">
    <property type="term" value="C:plasma membrane"/>
    <property type="evidence" value="ECO:0007669"/>
    <property type="project" value="TreeGrafter"/>
</dbReference>
<dbReference type="PROSITE" id="PS51450">
    <property type="entry name" value="LRR"/>
    <property type="match status" value="2"/>
</dbReference>
<dbReference type="SUPFAM" id="SSF52058">
    <property type="entry name" value="L domain-like"/>
    <property type="match status" value="1"/>
</dbReference>
<organism evidence="6 7">
    <name type="scientific">Aquatica leii</name>
    <dbReference type="NCBI Taxonomy" id="1421715"/>
    <lineage>
        <taxon>Eukaryota</taxon>
        <taxon>Metazoa</taxon>
        <taxon>Ecdysozoa</taxon>
        <taxon>Arthropoda</taxon>
        <taxon>Hexapoda</taxon>
        <taxon>Insecta</taxon>
        <taxon>Pterygota</taxon>
        <taxon>Neoptera</taxon>
        <taxon>Endopterygota</taxon>
        <taxon>Coleoptera</taxon>
        <taxon>Polyphaga</taxon>
        <taxon>Elateriformia</taxon>
        <taxon>Elateroidea</taxon>
        <taxon>Lampyridae</taxon>
        <taxon>Luciolinae</taxon>
        <taxon>Aquatica</taxon>
    </lineage>
</organism>
<dbReference type="EMBL" id="JARPUR010000004">
    <property type="protein sequence ID" value="KAK4878772.1"/>
    <property type="molecule type" value="Genomic_DNA"/>
</dbReference>
<dbReference type="SMART" id="SM00082">
    <property type="entry name" value="LRRCT"/>
    <property type="match status" value="1"/>
</dbReference>
<dbReference type="PANTHER" id="PTHR24369:SF210">
    <property type="entry name" value="CHAOPTIN-RELATED"/>
    <property type="match status" value="1"/>
</dbReference>
<evidence type="ECO:0000259" key="5">
    <source>
        <dbReference type="SMART" id="SM00082"/>
    </source>
</evidence>
<proteinExistence type="predicted"/>
<keyword evidence="3" id="KW-0677">Repeat</keyword>
<gene>
    <name evidence="6" type="ORF">RN001_011278</name>
</gene>
<keyword evidence="1" id="KW-0433">Leucine-rich repeat</keyword>
<evidence type="ECO:0000256" key="2">
    <source>
        <dbReference type="ARBA" id="ARBA00022729"/>
    </source>
</evidence>
<accession>A0AAN7P7P5</accession>
<dbReference type="InterPro" id="IPR050541">
    <property type="entry name" value="LRR_TM_domain-containing"/>
</dbReference>
<feature type="signal peptide" evidence="4">
    <location>
        <begin position="1"/>
        <end position="20"/>
    </location>
</feature>
<dbReference type="FunFam" id="3.80.10.10:FF:000082">
    <property type="entry name" value="Leucine-rich repeat-containing 24"/>
    <property type="match status" value="1"/>
</dbReference>
<dbReference type="PRINTS" id="PR00019">
    <property type="entry name" value="LEURICHRPT"/>
</dbReference>
<dbReference type="SMART" id="SM00369">
    <property type="entry name" value="LRR_TYP"/>
    <property type="match status" value="5"/>
</dbReference>
<comment type="caution">
    <text evidence="6">The sequence shown here is derived from an EMBL/GenBank/DDBJ whole genome shotgun (WGS) entry which is preliminary data.</text>
</comment>
<dbReference type="Pfam" id="PF13855">
    <property type="entry name" value="LRR_8"/>
    <property type="match status" value="2"/>
</dbReference>
<feature type="chain" id="PRO_5042983576" description="LRRCT domain-containing protein" evidence="4">
    <location>
        <begin position="21"/>
        <end position="252"/>
    </location>
</feature>
<evidence type="ECO:0000256" key="3">
    <source>
        <dbReference type="ARBA" id="ARBA00022737"/>
    </source>
</evidence>
<reference evidence="7" key="1">
    <citation type="submission" date="2023-01" db="EMBL/GenBank/DDBJ databases">
        <title>Key to firefly adult light organ development and bioluminescence: homeobox transcription factors regulate luciferase expression and transportation to peroxisome.</title>
        <authorList>
            <person name="Fu X."/>
        </authorList>
    </citation>
    <scope>NUCLEOTIDE SEQUENCE [LARGE SCALE GENOMIC DNA]</scope>
</reference>
<dbReference type="InterPro" id="IPR032675">
    <property type="entry name" value="LRR_dom_sf"/>
</dbReference>
<evidence type="ECO:0000256" key="4">
    <source>
        <dbReference type="SAM" id="SignalP"/>
    </source>
</evidence>
<dbReference type="Proteomes" id="UP001353858">
    <property type="component" value="Unassembled WGS sequence"/>
</dbReference>
<evidence type="ECO:0000313" key="6">
    <source>
        <dbReference type="EMBL" id="KAK4878772.1"/>
    </source>
</evidence>
<keyword evidence="7" id="KW-1185">Reference proteome</keyword>
<dbReference type="Gene3D" id="3.80.10.10">
    <property type="entry name" value="Ribonuclease Inhibitor"/>
    <property type="match status" value="2"/>
</dbReference>
<feature type="domain" description="LRRCT" evidence="5">
    <location>
        <begin position="204"/>
        <end position="251"/>
    </location>
</feature>
<name>A0AAN7P7P5_9COLE</name>
<evidence type="ECO:0000313" key="7">
    <source>
        <dbReference type="Proteomes" id="UP001353858"/>
    </source>
</evidence>
<dbReference type="AlphaFoldDB" id="A0AAN7P7P5"/>
<protein>
    <recommendedName>
        <fullName evidence="5">LRRCT domain-containing protein</fullName>
    </recommendedName>
</protein>
<dbReference type="InterPro" id="IPR003591">
    <property type="entry name" value="Leu-rich_rpt_typical-subtyp"/>
</dbReference>
<sequence length="252" mass="28723">MWKRISFIVLCCVTASNALCQSPCQCKLINAKSTALCANANLKTIPRSLDPENEVLDLSHNSITKLGANVFRDADLLDLQWLNLHSNEIAEIDEDAFRGVANLRDLDLSDNKISGLKPDTIPRWVIKLNLNGNPLKRLEPFFLTSPLLRYLTLENCQIEDIHPNALQQLSGLQDLSLRNNKLTRLNETVFKDLSSLRNLQLENNPWNCDCSFRKFKDWYYKMDAGSVTCLNPQELKGKSWKNLSSFDFFCKG</sequence>
<dbReference type="InterPro" id="IPR001611">
    <property type="entry name" value="Leu-rich_rpt"/>
</dbReference>
<dbReference type="PANTHER" id="PTHR24369">
    <property type="entry name" value="ANTIGEN BSP, PUTATIVE-RELATED"/>
    <property type="match status" value="1"/>
</dbReference>
<evidence type="ECO:0000256" key="1">
    <source>
        <dbReference type="ARBA" id="ARBA00022614"/>
    </source>
</evidence>